<dbReference type="PIRSF" id="PIRSF006060">
    <property type="entry name" value="AA_transporter"/>
    <property type="match status" value="1"/>
</dbReference>
<comment type="caution">
    <text evidence="6">The sequence shown here is derived from an EMBL/GenBank/DDBJ whole genome shotgun (WGS) entry which is preliminary data.</text>
</comment>
<evidence type="ECO:0000256" key="3">
    <source>
        <dbReference type="ARBA" id="ARBA00022989"/>
    </source>
</evidence>
<dbReference type="EMBL" id="WJBB01000001">
    <property type="protein sequence ID" value="MBC3795700.1"/>
    <property type="molecule type" value="Genomic_DNA"/>
</dbReference>
<feature type="transmembrane region" description="Helical" evidence="5">
    <location>
        <begin position="278"/>
        <end position="305"/>
    </location>
</feature>
<dbReference type="Gene3D" id="1.20.1740.10">
    <property type="entry name" value="Amino acid/polyamine transporter I"/>
    <property type="match status" value="1"/>
</dbReference>
<feature type="transmembrane region" description="Helical" evidence="5">
    <location>
        <begin position="38"/>
        <end position="61"/>
    </location>
</feature>
<dbReference type="PANTHER" id="PTHR11785">
    <property type="entry name" value="AMINO ACID TRANSPORTER"/>
    <property type="match status" value="1"/>
</dbReference>
<feature type="transmembrane region" description="Helical" evidence="5">
    <location>
        <begin position="156"/>
        <end position="173"/>
    </location>
</feature>
<keyword evidence="7" id="KW-1185">Reference proteome</keyword>
<feature type="transmembrane region" description="Helical" evidence="5">
    <location>
        <begin position="326"/>
        <end position="347"/>
    </location>
</feature>
<organism evidence="6 7">
    <name type="scientific">Acetobacterium tundrae</name>
    <dbReference type="NCBI Taxonomy" id="132932"/>
    <lineage>
        <taxon>Bacteria</taxon>
        <taxon>Bacillati</taxon>
        <taxon>Bacillota</taxon>
        <taxon>Clostridia</taxon>
        <taxon>Eubacteriales</taxon>
        <taxon>Eubacteriaceae</taxon>
        <taxon>Acetobacterium</taxon>
    </lineage>
</organism>
<feature type="transmembrane region" description="Helical" evidence="5">
    <location>
        <begin position="359"/>
        <end position="378"/>
    </location>
</feature>
<keyword evidence="2 5" id="KW-0812">Transmembrane</keyword>
<gene>
    <name evidence="6" type="ORF">GH807_01365</name>
</gene>
<dbReference type="RefSeq" id="WP_148601928.1">
    <property type="nucleotide sequence ID" value="NZ_RXYB01000001.1"/>
</dbReference>
<dbReference type="PANTHER" id="PTHR11785:SF512">
    <property type="entry name" value="SOBREMESA, ISOFORM B"/>
    <property type="match status" value="1"/>
</dbReference>
<feature type="transmembrane region" description="Helical" evidence="5">
    <location>
        <begin position="125"/>
        <end position="144"/>
    </location>
</feature>
<feature type="transmembrane region" description="Helical" evidence="5">
    <location>
        <begin position="226"/>
        <end position="250"/>
    </location>
</feature>
<accession>A0ABR6WHS8</accession>
<reference evidence="6 7" key="1">
    <citation type="journal article" date="2020" name="mSystems">
        <title>Defining Genomic and Predicted Metabolic Features of the Acetobacterium Genus.</title>
        <authorList>
            <person name="Ross D.E."/>
            <person name="Marshall C.W."/>
            <person name="Gulliver D."/>
            <person name="May H.D."/>
            <person name="Norman R.S."/>
        </authorList>
    </citation>
    <scope>NUCLEOTIDE SEQUENCE [LARGE SCALE GENOMIC DNA]</scope>
    <source>
        <strain evidence="6 7">DSM 9173</strain>
    </source>
</reference>
<evidence type="ECO:0000256" key="1">
    <source>
        <dbReference type="ARBA" id="ARBA00004141"/>
    </source>
</evidence>
<evidence type="ECO:0000256" key="2">
    <source>
        <dbReference type="ARBA" id="ARBA00022692"/>
    </source>
</evidence>
<evidence type="ECO:0000256" key="4">
    <source>
        <dbReference type="ARBA" id="ARBA00023136"/>
    </source>
</evidence>
<name>A0ABR6WHS8_9FIRM</name>
<feature type="transmembrane region" description="Helical" evidence="5">
    <location>
        <begin position="193"/>
        <end position="214"/>
    </location>
</feature>
<evidence type="ECO:0000313" key="6">
    <source>
        <dbReference type="EMBL" id="MBC3795700.1"/>
    </source>
</evidence>
<keyword evidence="4 5" id="KW-0472">Membrane</keyword>
<comment type="subcellular location">
    <subcellularLocation>
        <location evidence="1">Membrane</location>
        <topology evidence="1">Multi-pass membrane protein</topology>
    </subcellularLocation>
</comment>
<dbReference type="Pfam" id="PF13520">
    <property type="entry name" value="AA_permease_2"/>
    <property type="match status" value="1"/>
</dbReference>
<evidence type="ECO:0000256" key="5">
    <source>
        <dbReference type="SAM" id="Phobius"/>
    </source>
</evidence>
<feature type="transmembrane region" description="Helical" evidence="5">
    <location>
        <begin position="95"/>
        <end position="119"/>
    </location>
</feature>
<proteinExistence type="predicted"/>
<sequence>MKRSGYNLFTAIALIVGIVVGSGIFFKSDNILIATNGNVFLGILIFVVAAISIVFGCLTIAELAARTDLPGGILTYAKEFISPSMGCAYGWFQTFIYLPTITAILIWVSGIYFCILFNVNQTLEIQILLGICCFFVFYIINILSAKIGGGFQSIAMIIKLLPLIVIGIVGLIFGGTNTTFANDALSQVSSTGWLGAIAPIAFSFDGWIISTTVAYEIKNSKRNLPLALSISPLIILVLYLIYFVGISNLVGPTTIMKMGDAHLDFAANMIFGPSGAKIVMLFVFISVLGTLNGLIMGMIRLPYALGLDNMIPKATILARISPKVDFPVNSALFSLVLIAFWLVVHYFTQKFALFPNSDISEIAIVTSYLLYLGLYYKVFILWKKKEIKSLFRGLICPIFASIGSLIIFSGGLQNPLFGLYLSICLIAFGSGYAYYRFGVLKKKIQIK</sequence>
<dbReference type="InterPro" id="IPR002293">
    <property type="entry name" value="AA/rel_permease1"/>
</dbReference>
<dbReference type="Proteomes" id="UP000653358">
    <property type="component" value="Unassembled WGS sequence"/>
</dbReference>
<feature type="transmembrane region" description="Helical" evidence="5">
    <location>
        <begin position="417"/>
        <end position="435"/>
    </location>
</feature>
<feature type="transmembrane region" description="Helical" evidence="5">
    <location>
        <begin position="390"/>
        <end position="411"/>
    </location>
</feature>
<dbReference type="InterPro" id="IPR050598">
    <property type="entry name" value="AminoAcid_Transporter"/>
</dbReference>
<keyword evidence="3 5" id="KW-1133">Transmembrane helix</keyword>
<evidence type="ECO:0000313" key="7">
    <source>
        <dbReference type="Proteomes" id="UP000653358"/>
    </source>
</evidence>
<protein>
    <submittedName>
        <fullName evidence="6">Amino acid permease</fullName>
    </submittedName>
</protein>
<feature type="transmembrane region" description="Helical" evidence="5">
    <location>
        <begin position="7"/>
        <end position="26"/>
    </location>
</feature>